<accession>A0A8J3TGL3</accession>
<comment type="caution">
    <text evidence="1">The sequence shown here is derived from an EMBL/GenBank/DDBJ whole genome shotgun (WGS) entry which is preliminary data.</text>
</comment>
<evidence type="ECO:0000313" key="2">
    <source>
        <dbReference type="Proteomes" id="UP000599074"/>
    </source>
</evidence>
<protein>
    <submittedName>
        <fullName evidence="1">Uncharacterized protein</fullName>
    </submittedName>
</protein>
<dbReference type="AlphaFoldDB" id="A0A8J3TGL3"/>
<name>A0A8J3TGL3_9ACTN</name>
<dbReference type="EMBL" id="BOON01000046">
    <property type="protein sequence ID" value="GII25151.1"/>
    <property type="molecule type" value="Genomic_DNA"/>
</dbReference>
<gene>
    <name evidence="1" type="ORF">Pme01_47480</name>
</gene>
<sequence length="129" mass="13917">MWRGIGGFNADKLLAYEGGDLVRLRRYQDAEPILDAAIGSLDESMHRHRCTALIDRADARLGVGELDGSCADATQALVLVATVQHTGNFARIEAIARKADGAGSQAGRQLLRDVMLVKADNTRLTKELA</sequence>
<dbReference type="RefSeq" id="WP_168117899.1">
    <property type="nucleotide sequence ID" value="NZ_BOON01000046.1"/>
</dbReference>
<evidence type="ECO:0000313" key="1">
    <source>
        <dbReference type="EMBL" id="GII25151.1"/>
    </source>
</evidence>
<proteinExistence type="predicted"/>
<keyword evidence="2" id="KW-1185">Reference proteome</keyword>
<organism evidence="1 2">
    <name type="scientific">Planosporangium mesophilum</name>
    <dbReference type="NCBI Taxonomy" id="689768"/>
    <lineage>
        <taxon>Bacteria</taxon>
        <taxon>Bacillati</taxon>
        <taxon>Actinomycetota</taxon>
        <taxon>Actinomycetes</taxon>
        <taxon>Micromonosporales</taxon>
        <taxon>Micromonosporaceae</taxon>
        <taxon>Planosporangium</taxon>
    </lineage>
</organism>
<dbReference type="Proteomes" id="UP000599074">
    <property type="component" value="Unassembled WGS sequence"/>
</dbReference>
<reference evidence="1" key="1">
    <citation type="submission" date="2021-01" db="EMBL/GenBank/DDBJ databases">
        <title>Whole genome shotgun sequence of Planosporangium mesophilum NBRC 109066.</title>
        <authorList>
            <person name="Komaki H."/>
            <person name="Tamura T."/>
        </authorList>
    </citation>
    <scope>NUCLEOTIDE SEQUENCE</scope>
    <source>
        <strain evidence="1">NBRC 109066</strain>
    </source>
</reference>